<protein>
    <submittedName>
        <fullName evidence="1">Uncharacterized protein</fullName>
    </submittedName>
</protein>
<organism evidence="1 2">
    <name type="scientific">Parendozoicomonas haliclonae</name>
    <dbReference type="NCBI Taxonomy" id="1960125"/>
    <lineage>
        <taxon>Bacteria</taxon>
        <taxon>Pseudomonadati</taxon>
        <taxon>Pseudomonadota</taxon>
        <taxon>Gammaproteobacteria</taxon>
        <taxon>Oceanospirillales</taxon>
        <taxon>Endozoicomonadaceae</taxon>
        <taxon>Parendozoicomonas</taxon>
    </lineage>
</organism>
<proteinExistence type="predicted"/>
<dbReference type="Proteomes" id="UP000196573">
    <property type="component" value="Unassembled WGS sequence"/>
</dbReference>
<evidence type="ECO:0000313" key="1">
    <source>
        <dbReference type="EMBL" id="SMA45129.1"/>
    </source>
</evidence>
<dbReference type="RefSeq" id="WP_087109126.1">
    <property type="nucleotide sequence ID" value="NZ_CBCSCN010000002.1"/>
</dbReference>
<dbReference type="AlphaFoldDB" id="A0A1X7AKZ7"/>
<dbReference type="EMBL" id="FWPT01000004">
    <property type="protein sequence ID" value="SMA45129.1"/>
    <property type="molecule type" value="Genomic_DNA"/>
</dbReference>
<reference evidence="1 2" key="1">
    <citation type="submission" date="2017-03" db="EMBL/GenBank/DDBJ databases">
        <authorList>
            <person name="Afonso C.L."/>
            <person name="Miller P.J."/>
            <person name="Scott M.A."/>
            <person name="Spackman E."/>
            <person name="Goraichik I."/>
            <person name="Dimitrov K.M."/>
            <person name="Suarez D.L."/>
            <person name="Swayne D.E."/>
        </authorList>
    </citation>
    <scope>NUCLEOTIDE SEQUENCE [LARGE SCALE GENOMIC DNA]</scope>
    <source>
        <strain evidence="1">SB41UT1</strain>
    </source>
</reference>
<name>A0A1X7AKZ7_9GAMM</name>
<gene>
    <name evidence="1" type="ORF">EHSB41UT_01849</name>
</gene>
<keyword evidence="2" id="KW-1185">Reference proteome</keyword>
<accession>A0A1X7AKZ7</accession>
<evidence type="ECO:0000313" key="2">
    <source>
        <dbReference type="Proteomes" id="UP000196573"/>
    </source>
</evidence>
<sequence>MNLQQELATVYDALNNADASGDTEGAQQLADYALQLEQMAQQQSAQAQTQQQPQIQPGQPLAQFGQQLPHSLQPAYPTQVQTLQHTDPYGREALFDNMVNDMSTTERVLVGAGKAFSDMGSGVKQLGLMAGESLGWVEPGAVEEHRKMLAAEDAMYQELTDRSTAATVGNIGTNILTFAVPGGAIAKGANVAKMSTAGRLGFGALYGAGETAAFTPVLSEDFIEGKAKQAGMGALFGIGGELAGNLVNSAVKRFTKAKHATPQALDKFLEENGINPAELPDDYRQAMRTEINRRLGSGVDDTDTALTAIQDVSRSRGGDFVPITPAERKGILDSDYSDWALQKEAEMGVYGPEAQQQAAGFEKMRDGILAESVTDQFSRLGPLDEVTDLQAPATRFTQGIESAVDTAKQNKTAAYQAVDEAGLMAEPSVYREALQTIRGGFGGKIKLASQAETPNAYSLYKEVENLMSGQGALAQADELPGALPPVGERYHSLTDFESLRRRLSAAISSSDKQDKALLSQVKRAYDGWLDDAIDNGRFVGDEANYSALKEARAANREYMSIVEGTYKDGKQTLRTKLVQDIVNGKATPEGVVDQLMGATGTKKNARAINDLKQLLGEESEEFGALKQAGYLNIFGKALDLTDEGIQLKRGNYARSILDKVKANRTTLEALYGKNEIERWTKFANNLRRIQPDQKTFNASGTSYSNRRISNTVNRQVAEFLLDRITNVPMLGTLAAGALDSMSTAGRNRSVYRSMQTKGALSADFTTSKEVADWIDALTKSAGRESLRQPTR</sequence>